<organism evidence="2">
    <name type="scientific">Arundo donax</name>
    <name type="common">Giant reed</name>
    <name type="synonym">Donax arundinaceus</name>
    <dbReference type="NCBI Taxonomy" id="35708"/>
    <lineage>
        <taxon>Eukaryota</taxon>
        <taxon>Viridiplantae</taxon>
        <taxon>Streptophyta</taxon>
        <taxon>Embryophyta</taxon>
        <taxon>Tracheophyta</taxon>
        <taxon>Spermatophyta</taxon>
        <taxon>Magnoliopsida</taxon>
        <taxon>Liliopsida</taxon>
        <taxon>Poales</taxon>
        <taxon>Poaceae</taxon>
        <taxon>PACMAD clade</taxon>
        <taxon>Arundinoideae</taxon>
        <taxon>Arundineae</taxon>
        <taxon>Arundo</taxon>
    </lineage>
</organism>
<sequence length="85" mass="9335">MPSIFEDWHRGQKLSLLSHSLHRQRCRQGSKSMHASLDLQTLQAVESFGCLVSFGISCKLTAPPLQQDAVSSTSLSPQPSLKSLL</sequence>
<accession>A0A0A9FWA2</accession>
<dbReference type="AlphaFoldDB" id="A0A0A9FWA2"/>
<evidence type="ECO:0000313" key="2">
    <source>
        <dbReference type="EMBL" id="JAE15529.1"/>
    </source>
</evidence>
<name>A0A0A9FWA2_ARUDO</name>
<feature type="region of interest" description="Disordered" evidence="1">
    <location>
        <begin position="66"/>
        <end position="85"/>
    </location>
</feature>
<dbReference type="EMBL" id="GBRH01182367">
    <property type="protein sequence ID" value="JAE15529.1"/>
    <property type="molecule type" value="Transcribed_RNA"/>
</dbReference>
<feature type="compositionally biased region" description="Low complexity" evidence="1">
    <location>
        <begin position="71"/>
        <end position="85"/>
    </location>
</feature>
<reference evidence="2" key="2">
    <citation type="journal article" date="2015" name="Data Brief">
        <title>Shoot transcriptome of the giant reed, Arundo donax.</title>
        <authorList>
            <person name="Barrero R.A."/>
            <person name="Guerrero F.D."/>
            <person name="Moolhuijzen P."/>
            <person name="Goolsby J.A."/>
            <person name="Tidwell J."/>
            <person name="Bellgard S.E."/>
            <person name="Bellgard M.I."/>
        </authorList>
    </citation>
    <scope>NUCLEOTIDE SEQUENCE</scope>
    <source>
        <tissue evidence="2">Shoot tissue taken approximately 20 cm above the soil surface</tissue>
    </source>
</reference>
<proteinExistence type="predicted"/>
<reference evidence="2" key="1">
    <citation type="submission" date="2014-09" db="EMBL/GenBank/DDBJ databases">
        <authorList>
            <person name="Magalhaes I.L.F."/>
            <person name="Oliveira U."/>
            <person name="Santos F.R."/>
            <person name="Vidigal T.H.D.A."/>
            <person name="Brescovit A.D."/>
            <person name="Santos A.J."/>
        </authorList>
    </citation>
    <scope>NUCLEOTIDE SEQUENCE</scope>
    <source>
        <tissue evidence="2">Shoot tissue taken approximately 20 cm above the soil surface</tissue>
    </source>
</reference>
<evidence type="ECO:0000256" key="1">
    <source>
        <dbReference type="SAM" id="MobiDB-lite"/>
    </source>
</evidence>
<protein>
    <submittedName>
        <fullName evidence="2">Uncharacterized protein</fullName>
    </submittedName>
</protein>